<dbReference type="PROSITE" id="PS00137">
    <property type="entry name" value="SUBTILASE_HIS"/>
    <property type="match status" value="1"/>
</dbReference>
<keyword evidence="6 9" id="KW-0378">Hydrolase</keyword>
<keyword evidence="7 9" id="KW-0720">Serine protease</keyword>
<evidence type="ECO:0000256" key="7">
    <source>
        <dbReference type="ARBA" id="ARBA00022825"/>
    </source>
</evidence>
<keyword evidence="11" id="KW-0732">Signal</keyword>
<dbReference type="GO" id="GO:0005576">
    <property type="term" value="C:extracellular region"/>
    <property type="evidence" value="ECO:0007669"/>
    <property type="project" value="UniProtKB-SubCell"/>
</dbReference>
<feature type="active site" description="Charge relay system" evidence="9">
    <location>
        <position position="364"/>
    </location>
</feature>
<evidence type="ECO:0000313" key="14">
    <source>
        <dbReference type="EMBL" id="TWI59924.1"/>
    </source>
</evidence>
<dbReference type="PRINTS" id="PR00723">
    <property type="entry name" value="SUBTILISIN"/>
</dbReference>
<dbReference type="InterPro" id="IPR022398">
    <property type="entry name" value="Peptidase_S8_His-AS"/>
</dbReference>
<dbReference type="InterPro" id="IPR054399">
    <property type="entry name" value="Fervidolysin-like_N_prodom"/>
</dbReference>
<protein>
    <submittedName>
        <fullName evidence="14">Subtilisin family serine protease</fullName>
    </submittedName>
</protein>
<keyword evidence="5 9" id="KW-0645">Protease</keyword>
<keyword evidence="15" id="KW-1185">Reference proteome</keyword>
<dbReference type="GO" id="GO:0004252">
    <property type="term" value="F:serine-type endopeptidase activity"/>
    <property type="evidence" value="ECO:0007669"/>
    <property type="project" value="UniProtKB-UniRule"/>
</dbReference>
<feature type="chain" id="PRO_5038393654" evidence="11">
    <location>
        <begin position="24"/>
        <end position="1165"/>
    </location>
</feature>
<dbReference type="GO" id="GO:0006508">
    <property type="term" value="P:proteolysis"/>
    <property type="evidence" value="ECO:0007669"/>
    <property type="project" value="UniProtKB-KW"/>
</dbReference>
<dbReference type="PROSITE" id="PS00138">
    <property type="entry name" value="SUBTILASE_SER"/>
    <property type="match status" value="1"/>
</dbReference>
<dbReference type="PANTHER" id="PTHR43806">
    <property type="entry name" value="PEPTIDASE S8"/>
    <property type="match status" value="1"/>
</dbReference>
<evidence type="ECO:0000256" key="4">
    <source>
        <dbReference type="ARBA" id="ARBA00022525"/>
    </source>
</evidence>
<dbReference type="Gene3D" id="2.60.120.380">
    <property type="match status" value="1"/>
</dbReference>
<feature type="domain" description="Peptidase S8/S53" evidence="12">
    <location>
        <begin position="166"/>
        <end position="412"/>
    </location>
</feature>
<sequence length="1165" mass="129153">MKKYIRMISALAMSALLVGTTFAQTGYASTASTSFQEQRQEGLNRILERLELKPEGEGVQAQMEERKLSEDTLVVRYSSPLSTQAHSQAGTTLQKRISSLGYDVVKIQGNAKMEDVIKRYASMSQVRSVQPSVPVELFSQRDPKSADMYHLDTLNIEEAWKLAGDHEVVVGVVDTGLDRNHPELKNQLIGEYNSHDPMKRPLADLHGTHVSGIIAAEAGNGIGGYGVNPDAKILSIDVFNRYYGFDYDIAEGILYAVEQEVDVINLSLGTYYPSPVLKDAVEKAIDAGIVVVAAAGNENTDQMKPYPAGFPGVISVGATNDANERAFFTNYGAVIDVVAPGEDVYGPAFDVDKHSTFDKLSGTSMSSPIVAGVASLLLSKHPDLTPYQVKYILEQTAQDIGEAGYDLTYGYGMIDPVAALQFDVTSIPTEPAMQEAQVTLQDENKVVLNGHFDAPKKEYRYQMAVEEGDLVQFVLEGTDLYDLAFTIQESSARGDADPIEVDETVAGGTEARLYEAERAGTLTVTVKDANGKYSQDGTHQFEFTAEKATEYKEDGLSATDPLELKSLPYSSASEGDGPLYLAGEDGDRDFFRFTSEEGEMVQVDVSGVPGVEVGIRVYMAEEFDMYYGDDSPFDEEMLDEGMGPYPMYTDQMYGVGEDKTLTFETFPEMEYVIEVTSLPLYFNDPFFMMFMGMEETLQEPQYSSHLPYTIEVKGEVLPPDEDGFPMMGGMTWTEEVIVEEEFIEQYHQSKEQQKEMILDWLLGGFIWFPDESYIEEIINAALPISLEEAANGYFQTGYDQDVFTFTPEANGLYELSWNKTETLQPVVEVLRVDEEEEKTQLTHIAYSNMLGIFDSSVKEPPTNVHVGLEEGETYIFIMTNQFGYGQASLDQYELELELVKENVQDSYWKNNDYEYAKPVPNYTINGNMAMTGSPAMFYYEAEQDELVGLHFASLKATAAQKQGLPDELFKQILPFAIVVEDTNGDGELSDREKENVTAFLPMYITDTEIKGSFQAKKDAGYFVIITNDSFYNGVQTTLAPYQLTVSSIDSSRAEDSPFYGRGSGKWETAGFLPVAAEAGKTETKHSLNVQEAGTYDITLTLPEDVDGVLTVYNEKGNVVTKVDHYGQGDSEMMSLNLKVGKYTIGVQDANGNSSLHAYRVKVVKR</sequence>
<evidence type="ECO:0000256" key="2">
    <source>
        <dbReference type="ARBA" id="ARBA00004613"/>
    </source>
</evidence>
<dbReference type="PROSITE" id="PS00136">
    <property type="entry name" value="SUBTILASE_ASP"/>
    <property type="match status" value="1"/>
</dbReference>
<proteinExistence type="inferred from homology"/>
<reference evidence="14 15" key="1">
    <citation type="journal article" date="2015" name="Stand. Genomic Sci.">
        <title>Genomic Encyclopedia of Bacterial and Archaeal Type Strains, Phase III: the genomes of soil and plant-associated and newly described type strains.</title>
        <authorList>
            <person name="Whitman W.B."/>
            <person name="Woyke T."/>
            <person name="Klenk H.P."/>
            <person name="Zhou Y."/>
            <person name="Lilburn T.G."/>
            <person name="Beck B.J."/>
            <person name="De Vos P."/>
            <person name="Vandamme P."/>
            <person name="Eisen J.A."/>
            <person name="Garrity G."/>
            <person name="Hugenholtz P."/>
            <person name="Kyrpides N.C."/>
        </authorList>
    </citation>
    <scope>NUCLEOTIDE SEQUENCE [LARGE SCALE GENOMIC DNA]</scope>
    <source>
        <strain evidence="14 15">CGMCC 1.10116</strain>
    </source>
</reference>
<dbReference type="Gene3D" id="3.40.50.200">
    <property type="entry name" value="Peptidase S8/S53 domain"/>
    <property type="match status" value="1"/>
</dbReference>
<evidence type="ECO:0000256" key="8">
    <source>
        <dbReference type="ARBA" id="ARBA00022837"/>
    </source>
</evidence>
<dbReference type="InterPro" id="IPR036852">
    <property type="entry name" value="Peptidase_S8/S53_dom_sf"/>
</dbReference>
<dbReference type="InterPro" id="IPR023827">
    <property type="entry name" value="Peptidase_S8_Asp-AS"/>
</dbReference>
<dbReference type="Pfam" id="PF00082">
    <property type="entry name" value="Peptidase_S8"/>
    <property type="match status" value="1"/>
</dbReference>
<feature type="active site" description="Charge relay system" evidence="9">
    <location>
        <position position="174"/>
    </location>
</feature>
<evidence type="ECO:0000256" key="5">
    <source>
        <dbReference type="ARBA" id="ARBA00022670"/>
    </source>
</evidence>
<keyword evidence="4" id="KW-0964">Secreted</keyword>
<feature type="domain" description="Fervidolysin-like N-terminal prodomain" evidence="13">
    <location>
        <begin position="58"/>
        <end position="132"/>
    </location>
</feature>
<evidence type="ECO:0000259" key="12">
    <source>
        <dbReference type="Pfam" id="PF00082"/>
    </source>
</evidence>
<evidence type="ECO:0000259" key="13">
    <source>
        <dbReference type="Pfam" id="PF22148"/>
    </source>
</evidence>
<comment type="subcellular location">
    <subcellularLocation>
        <location evidence="2">Secreted</location>
    </subcellularLocation>
</comment>
<dbReference type="InterPro" id="IPR023828">
    <property type="entry name" value="Peptidase_S8_Ser-AS"/>
</dbReference>
<dbReference type="InterPro" id="IPR050131">
    <property type="entry name" value="Peptidase_S8_subtilisin-like"/>
</dbReference>
<evidence type="ECO:0000256" key="10">
    <source>
        <dbReference type="RuleBase" id="RU003355"/>
    </source>
</evidence>
<dbReference type="AlphaFoldDB" id="A0A562QT58"/>
<dbReference type="InterPro" id="IPR015500">
    <property type="entry name" value="Peptidase_S8_subtilisin-rel"/>
</dbReference>
<dbReference type="OrthoDB" id="9798386at2"/>
<dbReference type="SUPFAM" id="SSF52743">
    <property type="entry name" value="Subtilisin-like"/>
    <property type="match status" value="1"/>
</dbReference>
<evidence type="ECO:0000256" key="9">
    <source>
        <dbReference type="PROSITE-ProRule" id="PRU01240"/>
    </source>
</evidence>
<dbReference type="Pfam" id="PF22148">
    <property type="entry name" value="Fervidolysin_NPro-like"/>
    <property type="match status" value="1"/>
</dbReference>
<dbReference type="RefSeq" id="WP_144448744.1">
    <property type="nucleotide sequence ID" value="NZ_VLKZ01000001.1"/>
</dbReference>
<evidence type="ECO:0000256" key="1">
    <source>
        <dbReference type="ARBA" id="ARBA00001913"/>
    </source>
</evidence>
<evidence type="ECO:0000256" key="6">
    <source>
        <dbReference type="ARBA" id="ARBA00022801"/>
    </source>
</evidence>
<organism evidence="14 15">
    <name type="scientific">Halalkalibacter nanhaiisediminis</name>
    <dbReference type="NCBI Taxonomy" id="688079"/>
    <lineage>
        <taxon>Bacteria</taxon>
        <taxon>Bacillati</taxon>
        <taxon>Bacillota</taxon>
        <taxon>Bacilli</taxon>
        <taxon>Bacillales</taxon>
        <taxon>Bacillaceae</taxon>
        <taxon>Halalkalibacter</taxon>
    </lineage>
</organism>
<feature type="active site" description="Charge relay system" evidence="9">
    <location>
        <position position="206"/>
    </location>
</feature>
<evidence type="ECO:0000256" key="11">
    <source>
        <dbReference type="SAM" id="SignalP"/>
    </source>
</evidence>
<comment type="caution">
    <text evidence="14">The sequence shown here is derived from an EMBL/GenBank/DDBJ whole genome shotgun (WGS) entry which is preliminary data.</text>
</comment>
<dbReference type="InterPro" id="IPR000209">
    <property type="entry name" value="Peptidase_S8/S53_dom"/>
</dbReference>
<evidence type="ECO:0000313" key="15">
    <source>
        <dbReference type="Proteomes" id="UP000315711"/>
    </source>
</evidence>
<dbReference type="EMBL" id="VLKZ01000001">
    <property type="protein sequence ID" value="TWI59924.1"/>
    <property type="molecule type" value="Genomic_DNA"/>
</dbReference>
<keyword evidence="8" id="KW-0106">Calcium</keyword>
<gene>
    <name evidence="14" type="ORF">IQ10_00347</name>
</gene>
<comment type="similarity">
    <text evidence="3 9 10">Belongs to the peptidase S8 family.</text>
</comment>
<accession>A0A562QT58</accession>
<name>A0A562QT58_9BACI</name>
<dbReference type="Proteomes" id="UP000315711">
    <property type="component" value="Unassembled WGS sequence"/>
</dbReference>
<evidence type="ECO:0000256" key="3">
    <source>
        <dbReference type="ARBA" id="ARBA00011073"/>
    </source>
</evidence>
<comment type="cofactor">
    <cofactor evidence="1">
        <name>Ca(2+)</name>
        <dbReference type="ChEBI" id="CHEBI:29108"/>
    </cofactor>
</comment>
<dbReference type="PROSITE" id="PS51892">
    <property type="entry name" value="SUBTILASE"/>
    <property type="match status" value="1"/>
</dbReference>
<dbReference type="PANTHER" id="PTHR43806:SF11">
    <property type="entry name" value="CEREVISIN-RELATED"/>
    <property type="match status" value="1"/>
</dbReference>
<feature type="signal peptide" evidence="11">
    <location>
        <begin position="1"/>
        <end position="23"/>
    </location>
</feature>